<accession>A0AB74DCF3</accession>
<comment type="caution">
    <text evidence="1">The sequence shown here is derived from an EMBL/GenBank/DDBJ whole genome shotgun (WGS) entry which is preliminary data.</text>
</comment>
<dbReference type="EMBL" id="QTNY01000008">
    <property type="protein sequence ID" value="RQP78520.1"/>
    <property type="molecule type" value="Genomic_DNA"/>
</dbReference>
<evidence type="ECO:0000313" key="2">
    <source>
        <dbReference type="Proteomes" id="UP000273734"/>
    </source>
</evidence>
<proteinExistence type="predicted"/>
<sequence>MASCNDEDERELRHIAAMIDALSRVDVRDRSVASTSVMHPAYWRARLDAIRARVRAGSRAAMLAQMLGDRLDELERRQWRDGPSGKRKR</sequence>
<name>A0AB74DCF3_9BURK</name>
<dbReference type="AlphaFoldDB" id="A0AB74DCF3"/>
<dbReference type="Proteomes" id="UP000273734">
    <property type="component" value="Unassembled WGS sequence"/>
</dbReference>
<protein>
    <submittedName>
        <fullName evidence="1">Uncharacterized protein</fullName>
    </submittedName>
</protein>
<gene>
    <name evidence="1" type="ORF">DF015_14320</name>
</gene>
<dbReference type="RefSeq" id="WP_095410321.1">
    <property type="nucleotide sequence ID" value="NZ_NQMX01000065.1"/>
</dbReference>
<organism evidence="1 2">
    <name type="scientific">Burkholderia ubonensis</name>
    <dbReference type="NCBI Taxonomy" id="101571"/>
    <lineage>
        <taxon>Bacteria</taxon>
        <taxon>Pseudomonadati</taxon>
        <taxon>Pseudomonadota</taxon>
        <taxon>Betaproteobacteria</taxon>
        <taxon>Burkholderiales</taxon>
        <taxon>Burkholderiaceae</taxon>
        <taxon>Burkholderia</taxon>
        <taxon>Burkholderia cepacia complex</taxon>
    </lineage>
</organism>
<reference evidence="1 2" key="1">
    <citation type="submission" date="2018-08" db="EMBL/GenBank/DDBJ databases">
        <title>Comparative analysis of Burkholderia isolates from Puerto Rico.</title>
        <authorList>
            <person name="Hall C."/>
            <person name="Sahl J."/>
            <person name="Wagner D."/>
        </authorList>
    </citation>
    <scope>NUCLEOTIDE SEQUENCE [LARGE SCALE GENOMIC DNA]</scope>
    <source>
        <strain evidence="1 2">Bp8964</strain>
    </source>
</reference>
<evidence type="ECO:0000313" key="1">
    <source>
        <dbReference type="EMBL" id="RQP78520.1"/>
    </source>
</evidence>